<protein>
    <recommendedName>
        <fullName evidence="6">Ribonuclease P protein component 3</fullName>
        <shortName evidence="6">RNase P component 3</shortName>
        <ecNumber evidence="6">3.1.26.5</ecNumber>
    </recommendedName>
    <alternativeName>
        <fullName evidence="6">Rpp30</fullName>
    </alternativeName>
</protein>
<keyword evidence="5 6" id="KW-0378">Hydrolase</keyword>
<accession>A0A150JHK9</accession>
<keyword evidence="3 6" id="KW-0540">Nuclease</keyword>
<dbReference type="InterPro" id="IPR016195">
    <property type="entry name" value="Pol/histidinol_Pase-like"/>
</dbReference>
<dbReference type="GO" id="GO:0005737">
    <property type="term" value="C:cytoplasm"/>
    <property type="evidence" value="ECO:0007669"/>
    <property type="project" value="UniProtKB-SubCell"/>
</dbReference>
<evidence type="ECO:0000256" key="4">
    <source>
        <dbReference type="ARBA" id="ARBA00022759"/>
    </source>
</evidence>
<dbReference type="EC" id="3.1.26.5" evidence="6"/>
<proteinExistence type="inferred from homology"/>
<dbReference type="GO" id="GO:0004526">
    <property type="term" value="F:ribonuclease P activity"/>
    <property type="evidence" value="ECO:0007669"/>
    <property type="project" value="UniProtKB-UniRule"/>
</dbReference>
<dbReference type="GO" id="GO:0001682">
    <property type="term" value="P:tRNA 5'-leader removal"/>
    <property type="evidence" value="ECO:0007669"/>
    <property type="project" value="UniProtKB-UniRule"/>
</dbReference>
<evidence type="ECO:0000313" key="9">
    <source>
        <dbReference type="Proteomes" id="UP000092420"/>
    </source>
</evidence>
<keyword evidence="1 6" id="KW-0963">Cytoplasm</keyword>
<evidence type="ECO:0000313" key="7">
    <source>
        <dbReference type="EMBL" id="KYC54211.1"/>
    </source>
</evidence>
<accession>A0A150JAG6</accession>
<gene>
    <name evidence="6 7" type="primary">rnp3</name>
    <name evidence="7" type="ORF">AN188_01220</name>
    <name evidence="8" type="ORF">APG09_00845</name>
</gene>
<comment type="function">
    <text evidence="6">Part of ribonuclease P, a protein complex that generates mature tRNA molecules by cleaving their 5'-ends.</text>
</comment>
<dbReference type="Proteomes" id="UP000092420">
    <property type="component" value="Unassembled WGS sequence"/>
</dbReference>
<keyword evidence="2 6" id="KW-0819">tRNA processing</keyword>
<comment type="similarity">
    <text evidence="6">Belongs to the eukaryotic/archaeal RNase P protein component 3 family.</text>
</comment>
<dbReference type="EMBL" id="LNJE01000008">
    <property type="protein sequence ID" value="KYC57819.1"/>
    <property type="molecule type" value="Genomic_DNA"/>
</dbReference>
<reference evidence="7 9" key="1">
    <citation type="journal article" date="2016" name="ISME J.">
        <title>Chasing the elusive Euryarchaeota class WSA2: genomes reveal a uniquely fastidious methyl-reducing methanogen.</title>
        <authorList>
            <person name="Nobu M.K."/>
            <person name="Narihiro T."/>
            <person name="Kuroda K."/>
            <person name="Mei R."/>
            <person name="Liu W.T."/>
        </authorList>
    </citation>
    <scope>NUCLEOTIDE SEQUENCE [LARGE SCALE GENOMIC DNA]</scope>
    <source>
        <strain evidence="7">ADurb1013_Bin02101</strain>
        <strain evidence="8">ADurb1213_Bin02801</strain>
    </source>
</reference>
<dbReference type="EMBL" id="LNJB01000016">
    <property type="protein sequence ID" value="KYC54211.1"/>
    <property type="molecule type" value="Genomic_DNA"/>
</dbReference>
<dbReference type="HAMAP" id="MF_00756">
    <property type="entry name" value="RNase_P_3"/>
    <property type="match status" value="1"/>
</dbReference>
<organism evidence="7 9">
    <name type="scientific">Candidatus Methanofastidiosum methylothiophilum</name>
    <dbReference type="NCBI Taxonomy" id="1705564"/>
    <lineage>
        <taxon>Archaea</taxon>
        <taxon>Methanobacteriati</taxon>
        <taxon>Methanobacteriota</taxon>
        <taxon>Stenosarchaea group</taxon>
        <taxon>Candidatus Methanofastidiosia</taxon>
        <taxon>Candidatus Methanofastidiosales</taxon>
        <taxon>Candidatus Methanofastidiosaceae</taxon>
        <taxon>Candidatus Methanofastidiosum</taxon>
    </lineage>
</organism>
<keyword evidence="4 6" id="KW-0255">Endonuclease</keyword>
<comment type="subcellular location">
    <subcellularLocation>
        <location evidence="6">Cytoplasm</location>
    </subcellularLocation>
</comment>
<comment type="caution">
    <text evidence="7">The sequence shown here is derived from an EMBL/GenBank/DDBJ whole genome shotgun (WGS) entry which is preliminary data.</text>
</comment>
<name>A0A150JHK9_9EURY</name>
<evidence type="ECO:0000256" key="5">
    <source>
        <dbReference type="ARBA" id="ARBA00022801"/>
    </source>
</evidence>
<evidence type="ECO:0000256" key="6">
    <source>
        <dbReference type="HAMAP-Rule" id="MF_00756"/>
    </source>
</evidence>
<dbReference type="Pfam" id="PF01876">
    <property type="entry name" value="RNase_P_p30"/>
    <property type="match status" value="1"/>
</dbReference>
<dbReference type="SUPFAM" id="SSF89550">
    <property type="entry name" value="PHP domain-like"/>
    <property type="match status" value="1"/>
</dbReference>
<comment type="catalytic activity">
    <reaction evidence="6">
        <text>Endonucleolytic cleavage of RNA, removing 5'-extranucleotides from tRNA precursor.</text>
        <dbReference type="EC" id="3.1.26.5"/>
    </reaction>
</comment>
<dbReference type="GO" id="GO:0030677">
    <property type="term" value="C:ribonuclease P complex"/>
    <property type="evidence" value="ECO:0007669"/>
    <property type="project" value="UniProtKB-UniRule"/>
</dbReference>
<evidence type="ECO:0000256" key="3">
    <source>
        <dbReference type="ARBA" id="ARBA00022722"/>
    </source>
</evidence>
<dbReference type="InterPro" id="IPR002738">
    <property type="entry name" value="RNase_P_p30"/>
</dbReference>
<accession>A0A150JKN3</accession>
<evidence type="ECO:0000313" key="8">
    <source>
        <dbReference type="EMBL" id="KYC57819.1"/>
    </source>
</evidence>
<evidence type="ECO:0000256" key="2">
    <source>
        <dbReference type="ARBA" id="ARBA00022694"/>
    </source>
</evidence>
<comment type="subunit">
    <text evidence="6">Consists of a catalytic RNA component and at least 4-5 protein subunits.</text>
</comment>
<sequence length="203" mass="23388">MGNYYSTIDLRGYPSQYFTKTAIIKEVNIENYKGIIDNFGDNKYENSLFGIEINDESKNVKKIVRKVEGIDIKIFKGRDSKENREALKIKELTLISNPDNLDSVCFDLARENSIGFELNLQEFINNQRYRRVKALETYRELLKAFKKYSFPIVLTSGAKDIHEKKTPLALISFGCILGMDIRESKASITTVPEMLINKNQKLL</sequence>
<dbReference type="Gene3D" id="3.20.20.140">
    <property type="entry name" value="Metal-dependent hydrolases"/>
    <property type="match status" value="1"/>
</dbReference>
<dbReference type="AlphaFoldDB" id="A0A150JHK9"/>
<dbReference type="InterPro" id="IPR023539">
    <property type="entry name" value="RNase_P_comp-3_arc"/>
</dbReference>
<evidence type="ECO:0000256" key="1">
    <source>
        <dbReference type="ARBA" id="ARBA00022490"/>
    </source>
</evidence>